<evidence type="ECO:0000256" key="5">
    <source>
        <dbReference type="ARBA" id="ARBA00023136"/>
    </source>
</evidence>
<feature type="transmembrane region" description="Helical" evidence="6">
    <location>
        <begin position="6"/>
        <end position="31"/>
    </location>
</feature>
<keyword evidence="5 6" id="KW-0472">Membrane</keyword>
<dbReference type="Gene3D" id="3.30.700.10">
    <property type="entry name" value="Glycoprotein, Type 4 Pilin"/>
    <property type="match status" value="1"/>
</dbReference>
<dbReference type="EMBL" id="MHJJ01000014">
    <property type="protein sequence ID" value="OGY65174.1"/>
    <property type="molecule type" value="Genomic_DNA"/>
</dbReference>
<dbReference type="AlphaFoldDB" id="A0A1G1ZKU8"/>
<dbReference type="PANTHER" id="PTHR30093:SF44">
    <property type="entry name" value="TYPE II SECRETION SYSTEM CORE PROTEIN G"/>
    <property type="match status" value="1"/>
</dbReference>
<evidence type="ECO:0000256" key="1">
    <source>
        <dbReference type="ARBA" id="ARBA00004167"/>
    </source>
</evidence>
<dbReference type="GO" id="GO:0015628">
    <property type="term" value="P:protein secretion by the type II secretion system"/>
    <property type="evidence" value="ECO:0007669"/>
    <property type="project" value="InterPro"/>
</dbReference>
<proteinExistence type="predicted"/>
<reference evidence="7 8" key="1">
    <citation type="journal article" date="2016" name="Nat. Commun.">
        <title>Thousands of microbial genomes shed light on interconnected biogeochemical processes in an aquifer system.</title>
        <authorList>
            <person name="Anantharaman K."/>
            <person name="Brown C.T."/>
            <person name="Hug L.A."/>
            <person name="Sharon I."/>
            <person name="Castelle C.J."/>
            <person name="Probst A.J."/>
            <person name="Thomas B.C."/>
            <person name="Singh A."/>
            <person name="Wilkins M.J."/>
            <person name="Karaoz U."/>
            <person name="Brodie E.L."/>
            <person name="Williams K.H."/>
            <person name="Hubbard S.S."/>
            <person name="Banfield J.F."/>
        </authorList>
    </citation>
    <scope>NUCLEOTIDE SEQUENCE [LARGE SCALE GENOMIC DNA]</scope>
</reference>
<dbReference type="PROSITE" id="PS00409">
    <property type="entry name" value="PROKAR_NTER_METHYL"/>
    <property type="match status" value="1"/>
</dbReference>
<dbReference type="InterPro" id="IPR000983">
    <property type="entry name" value="Bac_GSPG_pilin"/>
</dbReference>
<accession>A0A1G1ZKU8</accession>
<protein>
    <recommendedName>
        <fullName evidence="9">Type II secretion system protein GspG C-terminal domain-containing protein</fullName>
    </recommendedName>
</protein>
<dbReference type="Pfam" id="PF07963">
    <property type="entry name" value="N_methyl"/>
    <property type="match status" value="1"/>
</dbReference>
<evidence type="ECO:0008006" key="9">
    <source>
        <dbReference type="Google" id="ProtNLM"/>
    </source>
</evidence>
<dbReference type="NCBIfam" id="TIGR02532">
    <property type="entry name" value="IV_pilin_GFxxxE"/>
    <property type="match status" value="1"/>
</dbReference>
<dbReference type="PANTHER" id="PTHR30093">
    <property type="entry name" value="GENERAL SECRETION PATHWAY PROTEIN G"/>
    <property type="match status" value="1"/>
</dbReference>
<dbReference type="STRING" id="1798407.A3A16_00575"/>
<name>A0A1G1ZKU8_9BACT</name>
<dbReference type="GO" id="GO:0015627">
    <property type="term" value="C:type II protein secretion system complex"/>
    <property type="evidence" value="ECO:0007669"/>
    <property type="project" value="InterPro"/>
</dbReference>
<keyword evidence="2" id="KW-0488">Methylation</keyword>
<gene>
    <name evidence="7" type="ORF">A3A16_00575</name>
</gene>
<sequence length="156" mass="16821">MKKGFTLIEVLIVVSIIGLLASVILVGLGGFRARGRDARRVADLRQAQNGLELYYTKFGVYPDSTTWQTLGGALISAGIGVNAVPNDPTANWNYGYCRFNTDSYVVAAYSEDIGNPNLKQYPQATTFPCDPVLSGTPGNPSCSKEGTVTNKFCLIF</sequence>
<comment type="caution">
    <text evidence="7">The sequence shown here is derived from an EMBL/GenBank/DDBJ whole genome shotgun (WGS) entry which is preliminary data.</text>
</comment>
<evidence type="ECO:0000256" key="4">
    <source>
        <dbReference type="ARBA" id="ARBA00022989"/>
    </source>
</evidence>
<organism evidence="7 8">
    <name type="scientific">Candidatus Harrisonbacteria bacterium RIFCSPLOWO2_01_FULL_44_18</name>
    <dbReference type="NCBI Taxonomy" id="1798407"/>
    <lineage>
        <taxon>Bacteria</taxon>
        <taxon>Candidatus Harrisoniibacteriota</taxon>
    </lineage>
</organism>
<comment type="subcellular location">
    <subcellularLocation>
        <location evidence="1">Membrane</location>
        <topology evidence="1">Single-pass membrane protein</topology>
    </subcellularLocation>
</comment>
<evidence type="ECO:0000256" key="2">
    <source>
        <dbReference type="ARBA" id="ARBA00022481"/>
    </source>
</evidence>
<dbReference type="InterPro" id="IPR045584">
    <property type="entry name" value="Pilin-like"/>
</dbReference>
<dbReference type="InterPro" id="IPR012902">
    <property type="entry name" value="N_methyl_site"/>
</dbReference>
<dbReference type="GO" id="GO:0016020">
    <property type="term" value="C:membrane"/>
    <property type="evidence" value="ECO:0007669"/>
    <property type="project" value="UniProtKB-SubCell"/>
</dbReference>
<dbReference type="SUPFAM" id="SSF54523">
    <property type="entry name" value="Pili subunits"/>
    <property type="match status" value="1"/>
</dbReference>
<evidence type="ECO:0000313" key="8">
    <source>
        <dbReference type="Proteomes" id="UP000177942"/>
    </source>
</evidence>
<evidence type="ECO:0000313" key="7">
    <source>
        <dbReference type="EMBL" id="OGY65174.1"/>
    </source>
</evidence>
<dbReference type="Proteomes" id="UP000177942">
    <property type="component" value="Unassembled WGS sequence"/>
</dbReference>
<evidence type="ECO:0000256" key="6">
    <source>
        <dbReference type="SAM" id="Phobius"/>
    </source>
</evidence>
<evidence type="ECO:0000256" key="3">
    <source>
        <dbReference type="ARBA" id="ARBA00022692"/>
    </source>
</evidence>
<keyword evidence="3 6" id="KW-0812">Transmembrane</keyword>
<keyword evidence="4 6" id="KW-1133">Transmembrane helix</keyword>
<dbReference type="PRINTS" id="PR00813">
    <property type="entry name" value="BCTERIALGSPG"/>
</dbReference>